<evidence type="ECO:0000256" key="2">
    <source>
        <dbReference type="SAM" id="Phobius"/>
    </source>
</evidence>
<evidence type="ECO:0000313" key="4">
    <source>
        <dbReference type="Proteomes" id="UP001168528"/>
    </source>
</evidence>
<feature type="transmembrane region" description="Helical" evidence="2">
    <location>
        <begin position="273"/>
        <end position="292"/>
    </location>
</feature>
<keyword evidence="2" id="KW-0812">Transmembrane</keyword>
<feature type="region of interest" description="Disordered" evidence="1">
    <location>
        <begin position="221"/>
        <end position="246"/>
    </location>
</feature>
<keyword evidence="2" id="KW-1133">Transmembrane helix</keyword>
<keyword evidence="2" id="KW-0472">Membrane</keyword>
<gene>
    <name evidence="3" type="ORF">Q0590_25155</name>
</gene>
<reference evidence="3" key="1">
    <citation type="submission" date="2023-07" db="EMBL/GenBank/DDBJ databases">
        <title>The genome sequence of Rhodocytophaga aerolata KACC 12507.</title>
        <authorList>
            <person name="Zhang X."/>
        </authorList>
    </citation>
    <scope>NUCLEOTIDE SEQUENCE</scope>
    <source>
        <strain evidence="3">KACC 12507</strain>
    </source>
</reference>
<feature type="compositionally biased region" description="Basic and acidic residues" evidence="1">
    <location>
        <begin position="24"/>
        <end position="56"/>
    </location>
</feature>
<evidence type="ECO:0000313" key="3">
    <source>
        <dbReference type="EMBL" id="MDO1449590.1"/>
    </source>
</evidence>
<accession>A0ABT8RFM3</accession>
<comment type="caution">
    <text evidence="3">The sequence shown here is derived from an EMBL/GenBank/DDBJ whole genome shotgun (WGS) entry which is preliminary data.</text>
</comment>
<keyword evidence="4" id="KW-1185">Reference proteome</keyword>
<organism evidence="3 4">
    <name type="scientific">Rhodocytophaga aerolata</name>
    <dbReference type="NCBI Taxonomy" id="455078"/>
    <lineage>
        <taxon>Bacteria</taxon>
        <taxon>Pseudomonadati</taxon>
        <taxon>Bacteroidota</taxon>
        <taxon>Cytophagia</taxon>
        <taxon>Cytophagales</taxon>
        <taxon>Rhodocytophagaceae</taxon>
        <taxon>Rhodocytophaga</taxon>
    </lineage>
</organism>
<dbReference type="RefSeq" id="WP_302040394.1">
    <property type="nucleotide sequence ID" value="NZ_JAUKPO010000020.1"/>
</dbReference>
<protein>
    <submittedName>
        <fullName evidence="3">Uncharacterized protein</fullName>
    </submittedName>
</protein>
<feature type="region of interest" description="Disordered" evidence="1">
    <location>
        <begin position="18"/>
        <end position="65"/>
    </location>
</feature>
<sequence>MVSYVGDEDFAESFLGKNKAKKAARQEKRAAKKTARIEKRVEKKTARIEKRSEKKAGKLLSKAAKAKNPGRAAVLTARADRKIVKADNRIAKKGQVGENRTMNAEVRKNVKVAKISNGGGLFNRLTTGIVGAVLPGMVDKKPLETSAPIAPTTTPSAPALEEVRNPVNQVANLSTPLTPTTSIVPTEPEMGDMGADFDMESLDQPTSGWDEEAQAVSDAENAAANGGYEDEGYEEEGYEEEGYEEEGYEEDMYEEELSFVGKTAQEKKKNQKVLLTSLIALIVLCLLVWFITKYLKKK</sequence>
<dbReference type="EMBL" id="JAUKPO010000020">
    <property type="protein sequence ID" value="MDO1449590.1"/>
    <property type="molecule type" value="Genomic_DNA"/>
</dbReference>
<evidence type="ECO:0000256" key="1">
    <source>
        <dbReference type="SAM" id="MobiDB-lite"/>
    </source>
</evidence>
<name>A0ABT8RFM3_9BACT</name>
<proteinExistence type="predicted"/>
<feature type="compositionally biased region" description="Acidic residues" evidence="1">
    <location>
        <begin position="228"/>
        <end position="246"/>
    </location>
</feature>
<dbReference type="Proteomes" id="UP001168528">
    <property type="component" value="Unassembled WGS sequence"/>
</dbReference>